<dbReference type="PANTHER" id="PTHR14136:SF17">
    <property type="entry name" value="BTB_POZ DOMAIN-CONTAINING PROTEIN KCTD9"/>
    <property type="match status" value="1"/>
</dbReference>
<gene>
    <name evidence="1" type="ORF">GCM10023095_32430</name>
</gene>
<dbReference type="InterPro" id="IPR001646">
    <property type="entry name" value="5peptide_repeat"/>
</dbReference>
<organism evidence="1 2">
    <name type="scientific">Pseudaeromonas paramecii</name>
    <dbReference type="NCBI Taxonomy" id="2138166"/>
    <lineage>
        <taxon>Bacteria</taxon>
        <taxon>Pseudomonadati</taxon>
        <taxon>Pseudomonadota</taxon>
        <taxon>Gammaproteobacteria</taxon>
        <taxon>Aeromonadales</taxon>
        <taxon>Aeromonadaceae</taxon>
        <taxon>Pseudaeromonas</taxon>
    </lineage>
</organism>
<name>A0ABP8QM37_9GAMM</name>
<dbReference type="Proteomes" id="UP001501321">
    <property type="component" value="Unassembled WGS sequence"/>
</dbReference>
<sequence length="200" mass="22273">MHDVIRNSEPCVDQTFAALSVAGSRWEGRVFESCRFLGGDFTQAVFRRCQFIDCQFTDCNLSLVAWPASRLQQVRFQGCKLLGVDWTLPAWPSPALAAPISLQDCLLDEGNFFGLILPDLVLRGSRLRGADLREADLRRADCQGCDLAGALFGRTDLREADFSEAQDYHLNPLENRLQGARFSRFEALSLLDGLGITLVD</sequence>
<dbReference type="RefSeq" id="WP_345015039.1">
    <property type="nucleotide sequence ID" value="NZ_BAABFC010000029.1"/>
</dbReference>
<dbReference type="EMBL" id="BAABFC010000029">
    <property type="protein sequence ID" value="GAA4504440.1"/>
    <property type="molecule type" value="Genomic_DNA"/>
</dbReference>
<evidence type="ECO:0000313" key="2">
    <source>
        <dbReference type="Proteomes" id="UP001501321"/>
    </source>
</evidence>
<protein>
    <submittedName>
        <fullName evidence="1">Pentapeptide repeat-containing protein</fullName>
    </submittedName>
</protein>
<comment type="caution">
    <text evidence="1">The sequence shown here is derived from an EMBL/GenBank/DDBJ whole genome shotgun (WGS) entry which is preliminary data.</text>
</comment>
<keyword evidence="2" id="KW-1185">Reference proteome</keyword>
<dbReference type="Pfam" id="PF13599">
    <property type="entry name" value="Pentapeptide_4"/>
    <property type="match status" value="1"/>
</dbReference>
<dbReference type="PANTHER" id="PTHR14136">
    <property type="entry name" value="BTB_POZ DOMAIN-CONTAINING PROTEIN KCTD9"/>
    <property type="match status" value="1"/>
</dbReference>
<accession>A0ABP8QM37</accession>
<dbReference type="Pfam" id="PF00805">
    <property type="entry name" value="Pentapeptide"/>
    <property type="match status" value="1"/>
</dbReference>
<proteinExistence type="predicted"/>
<dbReference type="Gene3D" id="2.160.20.80">
    <property type="entry name" value="E3 ubiquitin-protein ligase SopA"/>
    <property type="match status" value="1"/>
</dbReference>
<dbReference type="InterPro" id="IPR051082">
    <property type="entry name" value="Pentapeptide-BTB/POZ_domain"/>
</dbReference>
<evidence type="ECO:0000313" key="1">
    <source>
        <dbReference type="EMBL" id="GAA4504440.1"/>
    </source>
</evidence>
<reference evidence="2" key="1">
    <citation type="journal article" date="2019" name="Int. J. Syst. Evol. Microbiol.">
        <title>The Global Catalogue of Microorganisms (GCM) 10K type strain sequencing project: providing services to taxonomists for standard genome sequencing and annotation.</title>
        <authorList>
            <consortium name="The Broad Institute Genomics Platform"/>
            <consortium name="The Broad Institute Genome Sequencing Center for Infectious Disease"/>
            <person name="Wu L."/>
            <person name="Ma J."/>
        </authorList>
    </citation>
    <scope>NUCLEOTIDE SEQUENCE [LARGE SCALE GENOMIC DNA]</scope>
    <source>
        <strain evidence="2">JCM 32226</strain>
    </source>
</reference>
<dbReference type="SUPFAM" id="SSF141571">
    <property type="entry name" value="Pentapeptide repeat-like"/>
    <property type="match status" value="1"/>
</dbReference>